<dbReference type="Proteomes" id="UP000027644">
    <property type="component" value="Unassembled WGS sequence"/>
</dbReference>
<dbReference type="SFLD" id="SFLDG01129">
    <property type="entry name" value="C1.5:_HAD__Beta-PGM__Phosphata"/>
    <property type="match status" value="1"/>
</dbReference>
<name>A0A074VYG3_9NEIS</name>
<dbReference type="InterPro" id="IPR036412">
    <property type="entry name" value="HAD-like_sf"/>
</dbReference>
<dbReference type="InterPro" id="IPR010237">
    <property type="entry name" value="Pyr-5-nucltdase"/>
</dbReference>
<keyword evidence="1" id="KW-0378">Hydrolase</keyword>
<dbReference type="Gene3D" id="1.10.150.450">
    <property type="match status" value="1"/>
</dbReference>
<dbReference type="Gene3D" id="3.40.50.1000">
    <property type="entry name" value="HAD superfamily/HAD-like"/>
    <property type="match status" value="1"/>
</dbReference>
<dbReference type="InterPro" id="IPR006439">
    <property type="entry name" value="HAD-SF_hydro_IA"/>
</dbReference>
<reference evidence="1 2" key="1">
    <citation type="journal article" date="2014" name="PLoS Genet.">
        <title>Hidden diversity in honey bee gut symbionts detected by single-cell genomics.</title>
        <authorList>
            <person name="Engel P."/>
            <person name="Stepanauskas R."/>
            <person name="Moran N."/>
        </authorList>
    </citation>
    <scope>NUCLEOTIDE SEQUENCE [LARGE SCALE GENOMIC DNA]</scope>
    <source>
        <strain evidence="1 2">SCGC AB-598-J21</strain>
    </source>
</reference>
<dbReference type="SFLD" id="SFLDG01132">
    <property type="entry name" value="C1.5.3:_5'-Nucleotidase_Like"/>
    <property type="match status" value="1"/>
</dbReference>
<dbReference type="NCBIfam" id="TIGR01993">
    <property type="entry name" value="Pyr-5-nucltdase"/>
    <property type="match status" value="1"/>
</dbReference>
<dbReference type="GO" id="GO:0016787">
    <property type="term" value="F:hydrolase activity"/>
    <property type="evidence" value="ECO:0007669"/>
    <property type="project" value="UniProtKB-KW"/>
</dbReference>
<dbReference type="PANTHER" id="PTHR12725:SF117">
    <property type="entry name" value="HALOACID DEHALOGENASE-LIKE HYDROLASE"/>
    <property type="match status" value="1"/>
</dbReference>
<organism evidence="1 2">
    <name type="scientific">Snodgrassella alvi SCGC AB-598-J21</name>
    <dbReference type="NCBI Taxonomy" id="1385367"/>
    <lineage>
        <taxon>Bacteria</taxon>
        <taxon>Pseudomonadati</taxon>
        <taxon>Pseudomonadota</taxon>
        <taxon>Betaproteobacteria</taxon>
        <taxon>Neisseriales</taxon>
        <taxon>Neisseriaceae</taxon>
        <taxon>Snodgrassella</taxon>
    </lineage>
</organism>
<dbReference type="AlphaFoldDB" id="A0A074VYG3"/>
<accession>A0A074VYG3</accession>
<gene>
    <name evidence="1" type="ORF">SASC598J21_019850</name>
</gene>
<dbReference type="SUPFAM" id="SSF56784">
    <property type="entry name" value="HAD-like"/>
    <property type="match status" value="1"/>
</dbReference>
<evidence type="ECO:0000313" key="1">
    <source>
        <dbReference type="EMBL" id="KEQ00284.1"/>
    </source>
</evidence>
<dbReference type="NCBIfam" id="TIGR01509">
    <property type="entry name" value="HAD-SF-IA-v3"/>
    <property type="match status" value="1"/>
</dbReference>
<protein>
    <submittedName>
        <fullName evidence="1">Putative hydrolase (HAD superfamily)</fullName>
    </submittedName>
</protein>
<sequence length="214" mass="24176">MTTHYWLFDLDNTLHQADAGIFGIINQHMTAYIATTLNIDDIAASRLRQQYWQDYGATLAGLQKHHPEINLQEFLLACHPLEQILPLLQPMPQIQHTLTHLPGYKVVFSNGPSHYVQALINTMQIESHFHALFGTDNVQMLYKPHPHAYHSLCLQLHIRPDQCIMVDDSLSNLKTAHTLGMRTVWFGTHSHPAAGIDAAVPDMHSLLQIAPSLL</sequence>
<comment type="caution">
    <text evidence="1">The sequence shown here is derived from an EMBL/GenBank/DDBJ whole genome shotgun (WGS) entry which is preliminary data.</text>
</comment>
<dbReference type="PANTHER" id="PTHR12725">
    <property type="entry name" value="HALOACID DEHALOGENASE-LIKE HYDROLASE"/>
    <property type="match status" value="1"/>
</dbReference>
<proteinExistence type="predicted"/>
<dbReference type="EMBL" id="AVQL01000453">
    <property type="protein sequence ID" value="KEQ00284.1"/>
    <property type="molecule type" value="Genomic_DNA"/>
</dbReference>
<dbReference type="InterPro" id="IPR023214">
    <property type="entry name" value="HAD_sf"/>
</dbReference>
<dbReference type="Pfam" id="PF00702">
    <property type="entry name" value="Hydrolase"/>
    <property type="match status" value="1"/>
</dbReference>
<dbReference type="SFLD" id="SFLDS00003">
    <property type="entry name" value="Haloacid_Dehalogenase"/>
    <property type="match status" value="1"/>
</dbReference>
<evidence type="ECO:0000313" key="2">
    <source>
        <dbReference type="Proteomes" id="UP000027644"/>
    </source>
</evidence>